<evidence type="ECO:0000259" key="1">
    <source>
        <dbReference type="Pfam" id="PF05368"/>
    </source>
</evidence>
<feature type="domain" description="NmrA-like" evidence="1">
    <location>
        <begin position="2"/>
        <end position="218"/>
    </location>
</feature>
<gene>
    <name evidence="2" type="ORF">D1825_04980</name>
</gene>
<dbReference type="EMBL" id="QWKP01000146">
    <property type="protein sequence ID" value="RHA43707.1"/>
    <property type="molecule type" value="Genomic_DNA"/>
</dbReference>
<name>A0A413RP16_9CELL</name>
<dbReference type="PANTHER" id="PTHR43162:SF1">
    <property type="entry name" value="PRESTALK A DIFFERENTIATION PROTEIN A"/>
    <property type="match status" value="1"/>
</dbReference>
<dbReference type="OrthoDB" id="5180065at2"/>
<accession>A0A413RP16</accession>
<dbReference type="Proteomes" id="UP000283374">
    <property type="component" value="Unassembled WGS sequence"/>
</dbReference>
<dbReference type="AlphaFoldDB" id="A0A413RP16"/>
<dbReference type="InterPro" id="IPR036291">
    <property type="entry name" value="NAD(P)-bd_dom_sf"/>
</dbReference>
<dbReference type="Gene3D" id="3.40.50.720">
    <property type="entry name" value="NAD(P)-binding Rossmann-like Domain"/>
    <property type="match status" value="1"/>
</dbReference>
<sequence>MLVVGASGNIGGAVVSALTRAGLAARAAGTHPTALENRYPGVEVARLDLLDPTTFAPALDGAAGMFLVRPPAIAKVGPTLNALLGVAERLQVGHVVFSSVTGADTNRVVPHHRVEERLRESALSWTILRPGFFSQNLADAYRSDIVNDDRILLPSGEGRAAFIDTRDIGDVAALVFAAPDAHRSAGYVLTGPQALNFDDVAALLTSELGRPIRYEPTSALPYLRHVHAQGRPWVQAIVQTVLHTGLRRGQAENVDPTLERLLGRPGRTLAQYVHDNRELWASPA</sequence>
<keyword evidence="3" id="KW-1185">Reference proteome</keyword>
<proteinExistence type="predicted"/>
<evidence type="ECO:0000313" key="2">
    <source>
        <dbReference type="EMBL" id="RHA43707.1"/>
    </source>
</evidence>
<dbReference type="Gene3D" id="3.90.25.10">
    <property type="entry name" value="UDP-galactose 4-epimerase, domain 1"/>
    <property type="match status" value="1"/>
</dbReference>
<dbReference type="Pfam" id="PF05368">
    <property type="entry name" value="NmrA"/>
    <property type="match status" value="1"/>
</dbReference>
<dbReference type="InterPro" id="IPR008030">
    <property type="entry name" value="NmrA-like"/>
</dbReference>
<dbReference type="InterPro" id="IPR051604">
    <property type="entry name" value="Ergot_Alk_Oxidoreductase"/>
</dbReference>
<evidence type="ECO:0000313" key="3">
    <source>
        <dbReference type="Proteomes" id="UP000283374"/>
    </source>
</evidence>
<organism evidence="2 3">
    <name type="scientific">Cellulomonas rhizosphaerae</name>
    <dbReference type="NCBI Taxonomy" id="2293719"/>
    <lineage>
        <taxon>Bacteria</taxon>
        <taxon>Bacillati</taxon>
        <taxon>Actinomycetota</taxon>
        <taxon>Actinomycetes</taxon>
        <taxon>Micrococcales</taxon>
        <taxon>Cellulomonadaceae</taxon>
        <taxon>Cellulomonas</taxon>
    </lineage>
</organism>
<comment type="caution">
    <text evidence="2">The sequence shown here is derived from an EMBL/GenBank/DDBJ whole genome shotgun (WGS) entry which is preliminary data.</text>
</comment>
<reference evidence="2 3" key="1">
    <citation type="submission" date="2018-08" db="EMBL/GenBank/DDBJ databases">
        <title>Cellulomonas rhizosphaerae sp. nov., a novel actinomycete isolated from soil.</title>
        <authorList>
            <person name="Tian Y."/>
        </authorList>
    </citation>
    <scope>NUCLEOTIDE SEQUENCE [LARGE SCALE GENOMIC DNA]</scope>
    <source>
        <strain evidence="2 3">NEAU-TCZ24</strain>
    </source>
</reference>
<dbReference type="SUPFAM" id="SSF51735">
    <property type="entry name" value="NAD(P)-binding Rossmann-fold domains"/>
    <property type="match status" value="1"/>
</dbReference>
<dbReference type="PANTHER" id="PTHR43162">
    <property type="match status" value="1"/>
</dbReference>
<protein>
    <submittedName>
        <fullName evidence="2">SDR family NAD(P)-dependent oxidoreductase</fullName>
    </submittedName>
</protein>